<sequence length="111" mass="12367">MMEEDYVDPVGEGSLRRRGGEDEGQHRHDIRKRHWYPDDGEERTRGKVSETNFQVSLVDSSRGEPSQQDALRASSFSVTLAPISFRLPSLLLALCLSGVVTLPATGTWPLI</sequence>
<reference evidence="2" key="1">
    <citation type="submission" date="2024-04" db="EMBL/GenBank/DDBJ databases">
        <authorList>
            <consortium name="Molecular Ecology Group"/>
        </authorList>
    </citation>
    <scope>NUCLEOTIDE SEQUENCE</scope>
</reference>
<evidence type="ECO:0000256" key="1">
    <source>
        <dbReference type="SAM" id="MobiDB-lite"/>
    </source>
</evidence>
<evidence type="ECO:0000313" key="2">
    <source>
        <dbReference type="EMBL" id="CAL1683769.1"/>
    </source>
</evidence>
<dbReference type="AlphaFoldDB" id="A0AAV2NTB0"/>
<name>A0AAV2NTB0_9HYME</name>
<accession>A0AAV2NTB0</accession>
<dbReference type="Proteomes" id="UP001497644">
    <property type="component" value="Chromosome 4"/>
</dbReference>
<keyword evidence="3" id="KW-1185">Reference proteome</keyword>
<organism evidence="2 3">
    <name type="scientific">Lasius platythorax</name>
    <dbReference type="NCBI Taxonomy" id="488582"/>
    <lineage>
        <taxon>Eukaryota</taxon>
        <taxon>Metazoa</taxon>
        <taxon>Ecdysozoa</taxon>
        <taxon>Arthropoda</taxon>
        <taxon>Hexapoda</taxon>
        <taxon>Insecta</taxon>
        <taxon>Pterygota</taxon>
        <taxon>Neoptera</taxon>
        <taxon>Endopterygota</taxon>
        <taxon>Hymenoptera</taxon>
        <taxon>Apocrita</taxon>
        <taxon>Aculeata</taxon>
        <taxon>Formicoidea</taxon>
        <taxon>Formicidae</taxon>
        <taxon>Formicinae</taxon>
        <taxon>Lasius</taxon>
        <taxon>Lasius</taxon>
    </lineage>
</organism>
<feature type="compositionally biased region" description="Basic and acidic residues" evidence="1">
    <location>
        <begin position="14"/>
        <end position="27"/>
    </location>
</feature>
<dbReference type="EMBL" id="OZ034827">
    <property type="protein sequence ID" value="CAL1683769.1"/>
    <property type="molecule type" value="Genomic_DNA"/>
</dbReference>
<gene>
    <name evidence="2" type="ORF">LPLAT_LOCUS9435</name>
</gene>
<protein>
    <submittedName>
        <fullName evidence="2">Uncharacterized protein</fullName>
    </submittedName>
</protein>
<feature type="region of interest" description="Disordered" evidence="1">
    <location>
        <begin position="1"/>
        <end position="47"/>
    </location>
</feature>
<evidence type="ECO:0000313" key="3">
    <source>
        <dbReference type="Proteomes" id="UP001497644"/>
    </source>
</evidence>
<proteinExistence type="predicted"/>